<keyword evidence="2" id="KW-0288">FMN</keyword>
<dbReference type="EMBL" id="BARV01008221">
    <property type="protein sequence ID" value="GAI17311.1"/>
    <property type="molecule type" value="Genomic_DNA"/>
</dbReference>
<dbReference type="Pfam" id="PF03358">
    <property type="entry name" value="FMN_red"/>
    <property type="match status" value="1"/>
</dbReference>
<dbReference type="InterPro" id="IPR051796">
    <property type="entry name" value="ISF_SsuE-like"/>
</dbReference>
<proteinExistence type="predicted"/>
<evidence type="ECO:0000313" key="4">
    <source>
        <dbReference type="EMBL" id="GAI17311.1"/>
    </source>
</evidence>
<name>X1MGU7_9ZZZZ</name>
<dbReference type="Gene3D" id="3.40.50.360">
    <property type="match status" value="1"/>
</dbReference>
<protein>
    <recommendedName>
        <fullName evidence="3">NADPH-dependent FMN reductase-like domain-containing protein</fullName>
    </recommendedName>
</protein>
<dbReference type="PANTHER" id="PTHR43278:SF2">
    <property type="entry name" value="IRON-SULFUR FLAVOPROTEIN"/>
    <property type="match status" value="1"/>
</dbReference>
<dbReference type="InterPro" id="IPR005025">
    <property type="entry name" value="FMN_Rdtase-like_dom"/>
</dbReference>
<reference evidence="4" key="1">
    <citation type="journal article" date="2014" name="Front. Microbiol.">
        <title>High frequency of phylogenetically diverse reductive dehalogenase-homologous genes in deep subseafloor sedimentary metagenomes.</title>
        <authorList>
            <person name="Kawai M."/>
            <person name="Futagami T."/>
            <person name="Toyoda A."/>
            <person name="Takaki Y."/>
            <person name="Nishi S."/>
            <person name="Hori S."/>
            <person name="Arai W."/>
            <person name="Tsubouchi T."/>
            <person name="Morono Y."/>
            <person name="Uchiyama I."/>
            <person name="Ito T."/>
            <person name="Fujiyama A."/>
            <person name="Inagaki F."/>
            <person name="Takami H."/>
        </authorList>
    </citation>
    <scope>NUCLEOTIDE SEQUENCE</scope>
    <source>
        <strain evidence="4">Expedition CK06-06</strain>
    </source>
</reference>
<evidence type="ECO:0000256" key="1">
    <source>
        <dbReference type="ARBA" id="ARBA00022630"/>
    </source>
</evidence>
<feature type="domain" description="NADPH-dependent FMN reductase-like" evidence="3">
    <location>
        <begin position="1"/>
        <end position="131"/>
    </location>
</feature>
<keyword evidence="1" id="KW-0285">Flavoprotein</keyword>
<evidence type="ECO:0000256" key="2">
    <source>
        <dbReference type="ARBA" id="ARBA00022643"/>
    </source>
</evidence>
<sequence>MKVLGIAGSPRRGGNTDLLLGEVMRGAASRGAKVKTIILNDLKIAPCQHCDGCLETGRCKEEDDMQVVYRELEDADRLVLASPIQFMGVTAQAKAMIDRCQALWVRKYILKQPPLGNRRERKGLFISVGGRKLANLFEPALVTVQTLFRILDVTYAGELLFSGIDEKRAIAKHPDALRQAFLAGQKLVED</sequence>
<organism evidence="4">
    <name type="scientific">marine sediment metagenome</name>
    <dbReference type="NCBI Taxonomy" id="412755"/>
    <lineage>
        <taxon>unclassified sequences</taxon>
        <taxon>metagenomes</taxon>
        <taxon>ecological metagenomes</taxon>
    </lineage>
</organism>
<evidence type="ECO:0000259" key="3">
    <source>
        <dbReference type="Pfam" id="PF03358"/>
    </source>
</evidence>
<accession>X1MGU7</accession>
<dbReference type="InterPro" id="IPR029039">
    <property type="entry name" value="Flavoprotein-like_sf"/>
</dbReference>
<gene>
    <name evidence="4" type="ORF">S06H3_16596</name>
</gene>
<comment type="caution">
    <text evidence="4">The sequence shown here is derived from an EMBL/GenBank/DDBJ whole genome shotgun (WGS) entry which is preliminary data.</text>
</comment>
<dbReference type="PANTHER" id="PTHR43278">
    <property type="entry name" value="NAD(P)H-DEPENDENT FMN-CONTAINING OXIDOREDUCTASE YWQN-RELATED"/>
    <property type="match status" value="1"/>
</dbReference>
<dbReference type="SUPFAM" id="SSF52218">
    <property type="entry name" value="Flavoproteins"/>
    <property type="match status" value="1"/>
</dbReference>
<dbReference type="AlphaFoldDB" id="X1MGU7"/>
<dbReference type="GO" id="GO:0016491">
    <property type="term" value="F:oxidoreductase activity"/>
    <property type="evidence" value="ECO:0007669"/>
    <property type="project" value="InterPro"/>
</dbReference>